<dbReference type="Pfam" id="PF01397">
    <property type="entry name" value="Terpene_synth"/>
    <property type="match status" value="1"/>
</dbReference>
<evidence type="ECO:0000256" key="2">
    <source>
        <dbReference type="ARBA" id="ARBA00001946"/>
    </source>
</evidence>
<dbReference type="SUPFAM" id="SSF48576">
    <property type="entry name" value="Terpenoid synthases"/>
    <property type="match status" value="1"/>
</dbReference>
<evidence type="ECO:0000259" key="8">
    <source>
        <dbReference type="Pfam" id="PF03936"/>
    </source>
</evidence>
<evidence type="ECO:0000313" key="9">
    <source>
        <dbReference type="EMBL" id="CAL5008195.1"/>
    </source>
</evidence>
<accession>A0ABC9BV33</accession>
<dbReference type="GO" id="GO:0010333">
    <property type="term" value="F:terpene synthase activity"/>
    <property type="evidence" value="ECO:0007669"/>
    <property type="project" value="UniProtKB-ARBA"/>
</dbReference>
<reference evidence="9 10" key="2">
    <citation type="submission" date="2024-10" db="EMBL/GenBank/DDBJ databases">
        <authorList>
            <person name="Ryan C."/>
        </authorList>
    </citation>
    <scope>NUCLEOTIDE SEQUENCE [LARGE SCALE GENOMIC DNA]</scope>
</reference>
<dbReference type="InterPro" id="IPR005630">
    <property type="entry name" value="Terpene_synthase_metal-bd"/>
</dbReference>
<evidence type="ECO:0000256" key="5">
    <source>
        <dbReference type="ARBA" id="ARBA00023239"/>
    </source>
</evidence>
<gene>
    <name evidence="9" type="ORF">URODEC1_LOCUS68878</name>
</gene>
<dbReference type="GO" id="GO:0008299">
    <property type="term" value="P:isoprenoid biosynthetic process"/>
    <property type="evidence" value="ECO:0007669"/>
    <property type="project" value="UniProtKB-ARBA"/>
</dbReference>
<comment type="cofactor">
    <cofactor evidence="1">
        <name>Mn(2+)</name>
        <dbReference type="ChEBI" id="CHEBI:29035"/>
    </cofactor>
</comment>
<feature type="domain" description="Terpene synthase N-terminal" evidence="7">
    <location>
        <begin position="30"/>
        <end position="197"/>
    </location>
</feature>
<keyword evidence="5" id="KW-0456">Lyase</keyword>
<dbReference type="PANTHER" id="PTHR31225:SF93">
    <property type="entry name" value="ALPHA-HUMULENE_(-)-(E)-BETA-CARYOPHYLLENE SYNTHASE"/>
    <property type="match status" value="1"/>
</dbReference>
<dbReference type="AlphaFoldDB" id="A0ABC9BV33"/>
<dbReference type="Gene3D" id="1.10.600.10">
    <property type="entry name" value="Farnesyl Diphosphate Synthase"/>
    <property type="match status" value="1"/>
</dbReference>
<organism evidence="9 10">
    <name type="scientific">Urochloa decumbens</name>
    <dbReference type="NCBI Taxonomy" id="240449"/>
    <lineage>
        <taxon>Eukaryota</taxon>
        <taxon>Viridiplantae</taxon>
        <taxon>Streptophyta</taxon>
        <taxon>Embryophyta</taxon>
        <taxon>Tracheophyta</taxon>
        <taxon>Spermatophyta</taxon>
        <taxon>Magnoliopsida</taxon>
        <taxon>Liliopsida</taxon>
        <taxon>Poales</taxon>
        <taxon>Poaceae</taxon>
        <taxon>PACMAD clade</taxon>
        <taxon>Panicoideae</taxon>
        <taxon>Panicodae</taxon>
        <taxon>Paniceae</taxon>
        <taxon>Melinidinae</taxon>
        <taxon>Urochloa</taxon>
    </lineage>
</organism>
<dbReference type="InterPro" id="IPR008949">
    <property type="entry name" value="Isoprenoid_synthase_dom_sf"/>
</dbReference>
<keyword evidence="10" id="KW-1185">Reference proteome</keyword>
<evidence type="ECO:0000256" key="1">
    <source>
        <dbReference type="ARBA" id="ARBA00001936"/>
    </source>
</evidence>
<keyword evidence="3" id="KW-0479">Metal-binding</keyword>
<evidence type="ECO:0000313" key="10">
    <source>
        <dbReference type="Proteomes" id="UP001497457"/>
    </source>
</evidence>
<sequence>MASGHEDGICSGQEEMKTKPSASSPFHPTLWGDFFLSHEPPTSPQETQMRERAGVLREEVRKIIKSSNDLPEMLDLIISLQRLSLDYNYEDEINQMLDVVYNSNHYDGDLNIVSRRFYLLRKSGYNVPSDVFLKFKDKQGNFVDADTRSLLSLYNAAYLRTHEEALLDDAISFTRQCLQGALENLESPLAEEVSCALDTPLFRRVGILETRNYIPIYEKEATRKDSILEFAKLNFNLLQLIYCEELKEVTMWWKKLNVEANFHFVRNRIVEMYFWMNGACHEPQYSHSRIILAKMTGFITILDDFIDTYATTEESMKLGEAVFRWDKSAINLLPEYTRDFYMYLLKTFCSFEEELGTAKSYRVFYLRQTLKQLVQAYIEELKWRDENYIPETLSEHLGLSMRSSGGSPLLCASLVGMSEIVTKETLDWFLGYPQLVRSFDTFVRLSDDMASTEREQKGDHNVSTVQCYMKEHGTTMHEACTRIKELTEDLWKDMLQCHLARTEQTMIVSHMALNLARTGDYMYQNNVDKFTSSHTIKEAIKQLFVEPIPM</sequence>
<dbReference type="InterPro" id="IPR034741">
    <property type="entry name" value="Terpene_cyclase-like_1_C"/>
</dbReference>
<dbReference type="InterPro" id="IPR050148">
    <property type="entry name" value="Terpene_synthase-like"/>
</dbReference>
<dbReference type="InterPro" id="IPR036965">
    <property type="entry name" value="Terpene_synth_N_sf"/>
</dbReference>
<protein>
    <submittedName>
        <fullName evidence="9">Uncharacterized protein</fullName>
    </submittedName>
</protein>
<dbReference type="Gene3D" id="1.50.10.130">
    <property type="entry name" value="Terpene synthase, N-terminal domain"/>
    <property type="match status" value="1"/>
</dbReference>
<comment type="cofactor">
    <cofactor evidence="2">
        <name>Mg(2+)</name>
        <dbReference type="ChEBI" id="CHEBI:18420"/>
    </cofactor>
</comment>
<dbReference type="SUPFAM" id="SSF48239">
    <property type="entry name" value="Terpenoid cyclases/Protein prenyltransferases"/>
    <property type="match status" value="1"/>
</dbReference>
<dbReference type="EMBL" id="OZ075137">
    <property type="protein sequence ID" value="CAL5008195.1"/>
    <property type="molecule type" value="Genomic_DNA"/>
</dbReference>
<feature type="compositionally biased region" description="Basic and acidic residues" evidence="6">
    <location>
        <begin position="1"/>
        <end position="18"/>
    </location>
</feature>
<evidence type="ECO:0000259" key="7">
    <source>
        <dbReference type="Pfam" id="PF01397"/>
    </source>
</evidence>
<dbReference type="SFLD" id="SFLDG01019">
    <property type="entry name" value="Terpene_Cyclase_Like_1_C_Termi"/>
    <property type="match status" value="1"/>
</dbReference>
<dbReference type="GO" id="GO:0046872">
    <property type="term" value="F:metal ion binding"/>
    <property type="evidence" value="ECO:0007669"/>
    <property type="project" value="UniProtKB-KW"/>
</dbReference>
<dbReference type="Proteomes" id="UP001497457">
    <property type="component" value="Chromosome 27b"/>
</dbReference>
<feature type="domain" description="Terpene synthase metal-binding" evidence="8">
    <location>
        <begin position="254"/>
        <end position="493"/>
    </location>
</feature>
<dbReference type="PANTHER" id="PTHR31225">
    <property type="entry name" value="OS04G0344100 PROTEIN-RELATED"/>
    <property type="match status" value="1"/>
</dbReference>
<dbReference type="SFLD" id="SFLDS00005">
    <property type="entry name" value="Isoprenoid_Synthase_Type_I"/>
    <property type="match status" value="1"/>
</dbReference>
<evidence type="ECO:0000256" key="4">
    <source>
        <dbReference type="ARBA" id="ARBA00022842"/>
    </source>
</evidence>
<name>A0ABC9BV33_9POAL</name>
<dbReference type="InterPro" id="IPR001906">
    <property type="entry name" value="Terpene_synth_N"/>
</dbReference>
<dbReference type="InterPro" id="IPR044814">
    <property type="entry name" value="Terpene_cyclase_plant_C1"/>
</dbReference>
<feature type="region of interest" description="Disordered" evidence="6">
    <location>
        <begin position="1"/>
        <end position="24"/>
    </location>
</feature>
<evidence type="ECO:0000256" key="6">
    <source>
        <dbReference type="SAM" id="MobiDB-lite"/>
    </source>
</evidence>
<dbReference type="FunFam" id="1.10.600.10:FF:000007">
    <property type="entry name" value="Isoprene synthase, chloroplastic"/>
    <property type="match status" value="1"/>
</dbReference>
<proteinExistence type="predicted"/>
<dbReference type="CDD" id="cd00684">
    <property type="entry name" value="Terpene_cyclase_plant_C1"/>
    <property type="match status" value="1"/>
</dbReference>
<keyword evidence="4" id="KW-0460">Magnesium</keyword>
<evidence type="ECO:0000256" key="3">
    <source>
        <dbReference type="ARBA" id="ARBA00022723"/>
    </source>
</evidence>
<dbReference type="InterPro" id="IPR008930">
    <property type="entry name" value="Terpenoid_cyclase/PrenylTrfase"/>
</dbReference>
<dbReference type="Pfam" id="PF03936">
    <property type="entry name" value="Terpene_synth_C"/>
    <property type="match status" value="1"/>
</dbReference>
<reference evidence="10" key="1">
    <citation type="submission" date="2024-06" db="EMBL/GenBank/DDBJ databases">
        <authorList>
            <person name="Ryan C."/>
        </authorList>
    </citation>
    <scope>NUCLEOTIDE SEQUENCE [LARGE SCALE GENOMIC DNA]</scope>
</reference>